<dbReference type="WBParaSite" id="Csp11.Scaffold630.g17356.t1">
    <property type="protein sequence ID" value="Csp11.Scaffold630.g17356.t1"/>
    <property type="gene ID" value="Csp11.Scaffold630.g17356"/>
</dbReference>
<sequence>MSSDTKFFLAARRVNKEDGINLVLVDPWTGDRHFVRESQLREAYGIELGDFVHASVDPMKILYNISKTKHTGRIWTKVVGNIAVVENVLSELKSIQGQPVFQNKLFGDSVCNDKSLELGEYKIKINLLEEPLKLPTGRLIHFEATCPERKPQNNLVVGTGFPVAPKRESKVVGEGFSVSQKKRAVVLSRIDKPVGTHYYLWVLDLKVESLFVSKSHDLGLGHFFDGLFIKKGERYICESYGEPIVPMFTGGINPNGKVYFTVPIDQFQPSVDGKPAFAMAKYFGEVLEGDTYKTKLSPECNGKMVNIQRRGIGAKQFVWMVTEILNES</sequence>
<organism evidence="1 2">
    <name type="scientific">Caenorhabditis tropicalis</name>
    <dbReference type="NCBI Taxonomy" id="1561998"/>
    <lineage>
        <taxon>Eukaryota</taxon>
        <taxon>Metazoa</taxon>
        <taxon>Ecdysozoa</taxon>
        <taxon>Nematoda</taxon>
        <taxon>Chromadorea</taxon>
        <taxon>Rhabditida</taxon>
        <taxon>Rhabditina</taxon>
        <taxon>Rhabditomorpha</taxon>
        <taxon>Rhabditoidea</taxon>
        <taxon>Rhabditidae</taxon>
        <taxon>Peloderinae</taxon>
        <taxon>Caenorhabditis</taxon>
    </lineage>
</organism>
<dbReference type="PANTHER" id="PTHR21516">
    <property type="entry name" value="AAA_LID_7 DOMAIN-CONTAINING PROTEIN-RELATED-RELATED"/>
    <property type="match status" value="1"/>
</dbReference>
<dbReference type="AlphaFoldDB" id="A0A1I7UM63"/>
<proteinExistence type="predicted"/>
<name>A0A1I7UM63_9PELO</name>
<dbReference type="PANTHER" id="PTHR21516:SF8">
    <property type="entry name" value="FHA DOMAIN-CONTAINING PROTEIN-RELATED"/>
    <property type="match status" value="1"/>
</dbReference>
<accession>A0A1I7UM63</accession>
<dbReference type="Proteomes" id="UP000095282">
    <property type="component" value="Unplaced"/>
</dbReference>
<evidence type="ECO:0000313" key="2">
    <source>
        <dbReference type="WBParaSite" id="Csp11.Scaffold630.g17356.t1"/>
    </source>
</evidence>
<dbReference type="Pfam" id="PF03312">
    <property type="entry name" value="DUF272"/>
    <property type="match status" value="1"/>
</dbReference>
<keyword evidence="1" id="KW-1185">Reference proteome</keyword>
<protein>
    <submittedName>
        <fullName evidence="2">DUF3616 domain-containing protein</fullName>
    </submittedName>
</protein>
<evidence type="ECO:0000313" key="1">
    <source>
        <dbReference type="Proteomes" id="UP000095282"/>
    </source>
</evidence>
<reference evidence="2" key="1">
    <citation type="submission" date="2016-11" db="UniProtKB">
        <authorList>
            <consortium name="WormBaseParasite"/>
        </authorList>
    </citation>
    <scope>IDENTIFICATION</scope>
</reference>
<dbReference type="eggNOG" id="ENOG502TG5T">
    <property type="taxonomic scope" value="Eukaryota"/>
</dbReference>
<dbReference type="InterPro" id="IPR004987">
    <property type="entry name" value="DUF272"/>
</dbReference>